<proteinExistence type="predicted"/>
<evidence type="ECO:0008006" key="3">
    <source>
        <dbReference type="Google" id="ProtNLM"/>
    </source>
</evidence>
<organism evidence="1 2">
    <name type="scientific">Labedaea rhizosphaerae</name>
    <dbReference type="NCBI Taxonomy" id="598644"/>
    <lineage>
        <taxon>Bacteria</taxon>
        <taxon>Bacillati</taxon>
        <taxon>Actinomycetota</taxon>
        <taxon>Actinomycetes</taxon>
        <taxon>Pseudonocardiales</taxon>
        <taxon>Pseudonocardiaceae</taxon>
        <taxon>Labedaea</taxon>
    </lineage>
</organism>
<dbReference type="SUPFAM" id="SSF56645">
    <property type="entry name" value="Acyl-CoA dehydrogenase NM domain-like"/>
    <property type="match status" value="1"/>
</dbReference>
<dbReference type="GO" id="GO:0016627">
    <property type="term" value="F:oxidoreductase activity, acting on the CH-CH group of donors"/>
    <property type="evidence" value="ECO:0007669"/>
    <property type="project" value="InterPro"/>
</dbReference>
<gene>
    <name evidence="1" type="ORF">EV186_102603</name>
</gene>
<sequence length="311" mass="32399">MASVAAAARTALADGALELPDPGSGGTGARWAALEELGRADLTVARLAEGHVDAVSILHEAGLTARPGRLYGVWAARSGGTGAVIRDGALSGTVRFCSGTGSLDRALVAALADDDKSLLVDVDLTDERISRDADAWQAIGMDASDSGDVTFHDLPVGADAVVGPPGFYLERPGFWWGGGGVAAVWWGGCAGVLDRLRAQLAEREPDEHQLAHLGALHTGLIATRALLADTAAAIDAEPSAEHRDLVMVCRGAVEVLARDVLDRVPRITGPTALSRDRGFAQALADLQVYVRQHHGERDFAALGRLVLAGCR</sequence>
<dbReference type="Proteomes" id="UP000295444">
    <property type="component" value="Unassembled WGS sequence"/>
</dbReference>
<dbReference type="EMBL" id="SNXZ01000002">
    <property type="protein sequence ID" value="TDQ00737.1"/>
    <property type="molecule type" value="Genomic_DNA"/>
</dbReference>
<comment type="caution">
    <text evidence="1">The sequence shown here is derived from an EMBL/GenBank/DDBJ whole genome shotgun (WGS) entry which is preliminary data.</text>
</comment>
<dbReference type="InterPro" id="IPR036250">
    <property type="entry name" value="AcylCo_DH-like_C"/>
</dbReference>
<dbReference type="RefSeq" id="WP_243753999.1">
    <property type="nucleotide sequence ID" value="NZ_SNXZ01000002.1"/>
</dbReference>
<accession>A0A4R6SGQ2</accession>
<evidence type="ECO:0000313" key="2">
    <source>
        <dbReference type="Proteomes" id="UP000295444"/>
    </source>
</evidence>
<dbReference type="AlphaFoldDB" id="A0A4R6SGQ2"/>
<dbReference type="Gene3D" id="2.40.110.10">
    <property type="entry name" value="Butyryl-CoA Dehydrogenase, subunit A, domain 2"/>
    <property type="match status" value="1"/>
</dbReference>
<dbReference type="InterPro" id="IPR009100">
    <property type="entry name" value="AcylCoA_DH/oxidase_NM_dom_sf"/>
</dbReference>
<name>A0A4R6SGQ2_LABRH</name>
<dbReference type="Gene3D" id="1.20.140.10">
    <property type="entry name" value="Butyryl-CoA Dehydrogenase, subunit A, domain 3"/>
    <property type="match status" value="1"/>
</dbReference>
<evidence type="ECO:0000313" key="1">
    <source>
        <dbReference type="EMBL" id="TDQ00737.1"/>
    </source>
</evidence>
<reference evidence="1 2" key="1">
    <citation type="submission" date="2019-03" db="EMBL/GenBank/DDBJ databases">
        <title>Genomic Encyclopedia of Type Strains, Phase IV (KMG-IV): sequencing the most valuable type-strain genomes for metagenomic binning, comparative biology and taxonomic classification.</title>
        <authorList>
            <person name="Goeker M."/>
        </authorList>
    </citation>
    <scope>NUCLEOTIDE SEQUENCE [LARGE SCALE GENOMIC DNA]</scope>
    <source>
        <strain evidence="1 2">DSM 45361</strain>
    </source>
</reference>
<dbReference type="InterPro" id="IPR046373">
    <property type="entry name" value="Acyl-CoA_Oxase/DH_mid-dom_sf"/>
</dbReference>
<protein>
    <recommendedName>
        <fullName evidence="3">Alkylation response protein AidB-like acyl-CoA dehydrogenase</fullName>
    </recommendedName>
</protein>
<dbReference type="SUPFAM" id="SSF47203">
    <property type="entry name" value="Acyl-CoA dehydrogenase C-terminal domain-like"/>
    <property type="match status" value="1"/>
</dbReference>
<keyword evidence="2" id="KW-1185">Reference proteome</keyword>